<dbReference type="Proteomes" id="UP000625711">
    <property type="component" value="Unassembled WGS sequence"/>
</dbReference>
<gene>
    <name evidence="1" type="ORF">GWI33_014330</name>
</gene>
<accession>A0A834MCF8</accession>
<sequence>MNRNLDPPVTGPGHKSRPFALFSSFGRRQRKPAHRIVPSSRHLHIVLYSNGRTKCHEQLTLRLGTVSGDKKRSSRLALRRSPDCQDGVSLLWFVEERTGDRDTSFDCPLNQAICLLSAVSR</sequence>
<evidence type="ECO:0000313" key="1">
    <source>
        <dbReference type="EMBL" id="KAF7272924.1"/>
    </source>
</evidence>
<comment type="caution">
    <text evidence="1">The sequence shown here is derived from an EMBL/GenBank/DDBJ whole genome shotgun (WGS) entry which is preliminary data.</text>
</comment>
<dbReference type="AlphaFoldDB" id="A0A834MCF8"/>
<proteinExistence type="predicted"/>
<protein>
    <submittedName>
        <fullName evidence="1">Uncharacterized protein</fullName>
    </submittedName>
</protein>
<dbReference type="EMBL" id="JAACXV010013651">
    <property type="protein sequence ID" value="KAF7272924.1"/>
    <property type="molecule type" value="Genomic_DNA"/>
</dbReference>
<evidence type="ECO:0000313" key="2">
    <source>
        <dbReference type="Proteomes" id="UP000625711"/>
    </source>
</evidence>
<organism evidence="1 2">
    <name type="scientific">Rhynchophorus ferrugineus</name>
    <name type="common">Red palm weevil</name>
    <name type="synonym">Curculio ferrugineus</name>
    <dbReference type="NCBI Taxonomy" id="354439"/>
    <lineage>
        <taxon>Eukaryota</taxon>
        <taxon>Metazoa</taxon>
        <taxon>Ecdysozoa</taxon>
        <taxon>Arthropoda</taxon>
        <taxon>Hexapoda</taxon>
        <taxon>Insecta</taxon>
        <taxon>Pterygota</taxon>
        <taxon>Neoptera</taxon>
        <taxon>Endopterygota</taxon>
        <taxon>Coleoptera</taxon>
        <taxon>Polyphaga</taxon>
        <taxon>Cucujiformia</taxon>
        <taxon>Curculionidae</taxon>
        <taxon>Dryophthorinae</taxon>
        <taxon>Rhynchophorus</taxon>
    </lineage>
</organism>
<keyword evidence="2" id="KW-1185">Reference proteome</keyword>
<reference evidence="1" key="1">
    <citation type="submission" date="2020-08" db="EMBL/GenBank/DDBJ databases">
        <title>Genome sequencing and assembly of the red palm weevil Rhynchophorus ferrugineus.</title>
        <authorList>
            <person name="Dias G.B."/>
            <person name="Bergman C.M."/>
            <person name="Manee M."/>
        </authorList>
    </citation>
    <scope>NUCLEOTIDE SEQUENCE</scope>
    <source>
        <strain evidence="1">AA-2017</strain>
        <tissue evidence="1">Whole larva</tissue>
    </source>
</reference>
<name>A0A834MCF8_RHYFE</name>